<organism evidence="3">
    <name type="scientific">viral metagenome</name>
    <dbReference type="NCBI Taxonomy" id="1070528"/>
    <lineage>
        <taxon>unclassified sequences</taxon>
        <taxon>metagenomes</taxon>
        <taxon>organismal metagenomes</taxon>
    </lineage>
</organism>
<keyword evidence="2" id="KW-0812">Transmembrane</keyword>
<feature type="region of interest" description="Disordered" evidence="1">
    <location>
        <begin position="13"/>
        <end position="51"/>
    </location>
</feature>
<protein>
    <submittedName>
        <fullName evidence="3">Uncharacterized protein</fullName>
    </submittedName>
</protein>
<feature type="compositionally biased region" description="Basic residues" evidence="1">
    <location>
        <begin position="27"/>
        <end position="38"/>
    </location>
</feature>
<accession>A0A6C0HA92</accession>
<evidence type="ECO:0000256" key="2">
    <source>
        <dbReference type="SAM" id="Phobius"/>
    </source>
</evidence>
<dbReference type="EMBL" id="MN739917">
    <property type="protein sequence ID" value="QHT77384.1"/>
    <property type="molecule type" value="Genomic_DNA"/>
</dbReference>
<sequence>MSLAMYAAPFNTNDYMDKINDNDTPIGRKKNSNNKTQKRYYTPSSPKDNNTEKINNILRTIHNLPERNDEELADFNELLPPPISAGVEQTKAKEGFGTANQLSTFVSPVNQSDTDDNIKSIYSNLNAQTNDMSFASATDYGRFIPDYSKMYGTNGKMPQQQAGSFTGTGTKSQNDILMEKLNYMITLLEQQESDKTNNVTEEVILYSFLGIFIIFIVDSFARVGKYVR</sequence>
<feature type="transmembrane region" description="Helical" evidence="2">
    <location>
        <begin position="203"/>
        <end position="221"/>
    </location>
</feature>
<proteinExistence type="predicted"/>
<evidence type="ECO:0000313" key="3">
    <source>
        <dbReference type="EMBL" id="QHT77384.1"/>
    </source>
</evidence>
<keyword evidence="2" id="KW-1133">Transmembrane helix</keyword>
<reference evidence="3" key="1">
    <citation type="journal article" date="2020" name="Nature">
        <title>Giant virus diversity and host interactions through global metagenomics.</title>
        <authorList>
            <person name="Schulz F."/>
            <person name="Roux S."/>
            <person name="Paez-Espino D."/>
            <person name="Jungbluth S."/>
            <person name="Walsh D.A."/>
            <person name="Denef V.J."/>
            <person name="McMahon K.D."/>
            <person name="Konstantinidis K.T."/>
            <person name="Eloe-Fadrosh E.A."/>
            <person name="Kyrpides N.C."/>
            <person name="Woyke T."/>
        </authorList>
    </citation>
    <scope>NUCLEOTIDE SEQUENCE</scope>
    <source>
        <strain evidence="3">GVMAG-M-3300023179-86</strain>
    </source>
</reference>
<name>A0A6C0HA92_9ZZZZ</name>
<dbReference type="AlphaFoldDB" id="A0A6C0HA92"/>
<keyword evidence="2" id="KW-0472">Membrane</keyword>
<evidence type="ECO:0000256" key="1">
    <source>
        <dbReference type="SAM" id="MobiDB-lite"/>
    </source>
</evidence>
<feature type="compositionally biased region" description="Polar residues" evidence="1">
    <location>
        <begin position="42"/>
        <end position="51"/>
    </location>
</feature>